<feature type="transmembrane region" description="Helical" evidence="1">
    <location>
        <begin position="28"/>
        <end position="49"/>
    </location>
</feature>
<sequence length="51" mass="5902">MDCVQIKLICLWPQMDLENPLLQPLSQLHLTAVCGWIMMTTIIKMLVIFQS</sequence>
<protein>
    <submittedName>
        <fullName evidence="2">Uncharacterized protein</fullName>
    </submittedName>
</protein>
<reference evidence="2 3" key="1">
    <citation type="submission" date="2010-03" db="EMBL/GenBank/DDBJ databases">
        <title>The genome sequence of Faecalibacterium prausnitzii SL3/3.</title>
        <authorList>
            <consortium name="metaHIT consortium -- http://www.metahit.eu/"/>
            <person name="Pajon A."/>
            <person name="Turner K."/>
            <person name="Parkhill J."/>
            <person name="Duncan S."/>
            <person name="Flint H."/>
        </authorList>
    </citation>
    <scope>NUCLEOTIDE SEQUENCE [LARGE SCALE GENOMIC DNA]</scope>
    <source>
        <strain evidence="2 3">SL3/3</strain>
    </source>
</reference>
<dbReference type="EMBL" id="FP929046">
    <property type="protein sequence ID" value="CBL02164.1"/>
    <property type="molecule type" value="Genomic_DNA"/>
</dbReference>
<accession>D4KBF1</accession>
<evidence type="ECO:0000313" key="2">
    <source>
        <dbReference type="EMBL" id="CBL02164.1"/>
    </source>
</evidence>
<evidence type="ECO:0000256" key="1">
    <source>
        <dbReference type="SAM" id="Phobius"/>
    </source>
</evidence>
<dbReference type="Proteomes" id="UP000007059">
    <property type="component" value="Chromosome"/>
</dbReference>
<reference evidence="2 3" key="2">
    <citation type="submission" date="2010-03" db="EMBL/GenBank/DDBJ databases">
        <authorList>
            <person name="Pajon A."/>
        </authorList>
    </citation>
    <scope>NUCLEOTIDE SEQUENCE [LARGE SCALE GENOMIC DNA]</scope>
    <source>
        <strain evidence="2 3">SL3/3</strain>
    </source>
</reference>
<name>D4KBF1_9FIRM</name>
<organism evidence="2 3">
    <name type="scientific">Faecalibacterium prausnitzii SL3/3</name>
    <dbReference type="NCBI Taxonomy" id="657322"/>
    <lineage>
        <taxon>Bacteria</taxon>
        <taxon>Bacillati</taxon>
        <taxon>Bacillota</taxon>
        <taxon>Clostridia</taxon>
        <taxon>Eubacteriales</taxon>
        <taxon>Oscillospiraceae</taxon>
        <taxon>Faecalibacterium</taxon>
    </lineage>
</organism>
<keyword evidence="1" id="KW-1133">Transmembrane helix</keyword>
<gene>
    <name evidence="2" type="ORF">FPR_19420</name>
</gene>
<evidence type="ECO:0000313" key="3">
    <source>
        <dbReference type="Proteomes" id="UP000007059"/>
    </source>
</evidence>
<keyword evidence="1" id="KW-0812">Transmembrane</keyword>
<dbReference type="KEGG" id="fpa:FPR_19420"/>
<keyword evidence="1" id="KW-0472">Membrane</keyword>
<dbReference type="HOGENOM" id="CLU_3099030_0_0_9"/>
<proteinExistence type="predicted"/>
<dbReference type="AlphaFoldDB" id="D4KBF1"/>